<comment type="caution">
    <text evidence="1">The sequence shown here is derived from an EMBL/GenBank/DDBJ whole genome shotgun (WGS) entry which is preliminary data.</text>
</comment>
<reference evidence="1 2" key="1">
    <citation type="submission" date="2011-12" db="EMBL/GenBank/DDBJ databases">
        <title>Whole genome shotgun sequence of Gordonia effusa NBRC 100432.</title>
        <authorList>
            <person name="Yoshida I."/>
            <person name="Takarada H."/>
            <person name="Hosoyama A."/>
            <person name="Tsuchikane K."/>
            <person name="Katsumata H."/>
            <person name="Yamazaki S."/>
            <person name="Fujita N."/>
        </authorList>
    </citation>
    <scope>NUCLEOTIDE SEQUENCE [LARGE SCALE GENOMIC DNA]</scope>
    <source>
        <strain evidence="1 2">NBRC 100432</strain>
    </source>
</reference>
<evidence type="ECO:0000313" key="2">
    <source>
        <dbReference type="Proteomes" id="UP000035034"/>
    </source>
</evidence>
<evidence type="ECO:0000313" key="1">
    <source>
        <dbReference type="EMBL" id="GAB17790.1"/>
    </source>
</evidence>
<protein>
    <submittedName>
        <fullName evidence="1">Uncharacterized protein</fullName>
    </submittedName>
</protein>
<dbReference type="STRING" id="1077974.GOEFS_039_00240"/>
<proteinExistence type="predicted"/>
<dbReference type="AlphaFoldDB" id="H0QY89"/>
<sequence>MNDTDAGYEDGESESFMLIDDLRATLVNLTTRERDAVVLAVLAIMADFARATLPGGEESRLRVLEAGIREFHGSGCVGPQLVERIDQQIPDEDAVGERWGVWVPVIENLGISLLALDCGSPPDLGRVAEQFVEFLDTLVTTKYGTYPSGDERVFERALVVIGEVRSGRMDDVPRFSAMLVSEFGRG</sequence>
<dbReference type="Proteomes" id="UP000035034">
    <property type="component" value="Unassembled WGS sequence"/>
</dbReference>
<name>H0QY89_9ACTN</name>
<keyword evidence="2" id="KW-1185">Reference proteome</keyword>
<dbReference type="EMBL" id="BAEH01000039">
    <property type="protein sequence ID" value="GAB17790.1"/>
    <property type="molecule type" value="Genomic_DNA"/>
</dbReference>
<accession>H0QY89</accession>
<gene>
    <name evidence="1" type="ORF">GOEFS_039_00240</name>
</gene>
<organism evidence="1 2">
    <name type="scientific">Gordonia effusa NBRC 100432</name>
    <dbReference type="NCBI Taxonomy" id="1077974"/>
    <lineage>
        <taxon>Bacteria</taxon>
        <taxon>Bacillati</taxon>
        <taxon>Actinomycetota</taxon>
        <taxon>Actinomycetes</taxon>
        <taxon>Mycobacteriales</taxon>
        <taxon>Gordoniaceae</taxon>
        <taxon>Gordonia</taxon>
    </lineage>
</organism>